<dbReference type="SUPFAM" id="SSF47384">
    <property type="entry name" value="Homodimeric domain of signal transducing histidine kinase"/>
    <property type="match status" value="1"/>
</dbReference>
<dbReference type="PRINTS" id="PR00344">
    <property type="entry name" value="BCTRLSENSOR"/>
</dbReference>
<organism evidence="14 15">
    <name type="scientific">Gordonia liuliyuniae</name>
    <dbReference type="NCBI Taxonomy" id="2911517"/>
    <lineage>
        <taxon>Bacteria</taxon>
        <taxon>Bacillati</taxon>
        <taxon>Actinomycetota</taxon>
        <taxon>Actinomycetes</taxon>
        <taxon>Mycobacteriales</taxon>
        <taxon>Gordoniaceae</taxon>
        <taxon>Gordonia</taxon>
    </lineage>
</organism>
<proteinExistence type="predicted"/>
<gene>
    <name evidence="14" type="ORF">L5G33_07895</name>
</gene>
<evidence type="ECO:0000256" key="7">
    <source>
        <dbReference type="ARBA" id="ARBA00022777"/>
    </source>
</evidence>
<dbReference type="CDD" id="cd00082">
    <property type="entry name" value="HisKA"/>
    <property type="match status" value="1"/>
</dbReference>
<evidence type="ECO:0000259" key="12">
    <source>
        <dbReference type="PROSITE" id="PS50109"/>
    </source>
</evidence>
<evidence type="ECO:0000256" key="4">
    <source>
        <dbReference type="ARBA" id="ARBA00022553"/>
    </source>
</evidence>
<dbReference type="InterPro" id="IPR005467">
    <property type="entry name" value="His_kinase_dom"/>
</dbReference>
<dbReference type="InterPro" id="IPR050428">
    <property type="entry name" value="TCS_sensor_his_kinase"/>
</dbReference>
<dbReference type="InterPro" id="IPR003661">
    <property type="entry name" value="HisK_dim/P_dom"/>
</dbReference>
<dbReference type="Pfam" id="PF00672">
    <property type="entry name" value="HAMP"/>
    <property type="match status" value="1"/>
</dbReference>
<dbReference type="RefSeq" id="WP_236997598.1">
    <property type="nucleotide sequence ID" value="NZ_JAKKOR010000005.1"/>
</dbReference>
<dbReference type="SMART" id="SM00387">
    <property type="entry name" value="HATPase_c"/>
    <property type="match status" value="1"/>
</dbReference>
<comment type="subcellular location">
    <subcellularLocation>
        <location evidence="2">Cell membrane</location>
    </subcellularLocation>
</comment>
<keyword evidence="9" id="KW-0902">Two-component regulatory system</keyword>
<dbReference type="InterPro" id="IPR036890">
    <property type="entry name" value="HATPase_C_sf"/>
</dbReference>
<evidence type="ECO:0000313" key="14">
    <source>
        <dbReference type="EMBL" id="MCF8588387.1"/>
    </source>
</evidence>
<evidence type="ECO:0000259" key="13">
    <source>
        <dbReference type="PROSITE" id="PS50885"/>
    </source>
</evidence>
<dbReference type="InterPro" id="IPR003594">
    <property type="entry name" value="HATPase_dom"/>
</dbReference>
<evidence type="ECO:0000256" key="6">
    <source>
        <dbReference type="ARBA" id="ARBA00022692"/>
    </source>
</evidence>
<dbReference type="SUPFAM" id="SSF55874">
    <property type="entry name" value="ATPase domain of HSP90 chaperone/DNA topoisomerase II/histidine kinase"/>
    <property type="match status" value="1"/>
</dbReference>
<evidence type="ECO:0000256" key="5">
    <source>
        <dbReference type="ARBA" id="ARBA00022679"/>
    </source>
</evidence>
<dbReference type="InterPro" id="IPR003660">
    <property type="entry name" value="HAMP_dom"/>
</dbReference>
<dbReference type="EMBL" id="JAKKOR010000005">
    <property type="protein sequence ID" value="MCF8588387.1"/>
    <property type="molecule type" value="Genomic_DNA"/>
</dbReference>
<evidence type="ECO:0000256" key="3">
    <source>
        <dbReference type="ARBA" id="ARBA00012438"/>
    </source>
</evidence>
<dbReference type="PROSITE" id="PS50885">
    <property type="entry name" value="HAMP"/>
    <property type="match status" value="1"/>
</dbReference>
<feature type="domain" description="Histidine kinase" evidence="12">
    <location>
        <begin position="235"/>
        <end position="442"/>
    </location>
</feature>
<comment type="caution">
    <text evidence="14">The sequence shown here is derived from an EMBL/GenBank/DDBJ whole genome shotgun (WGS) entry which is preliminary data.</text>
</comment>
<dbReference type="Pfam" id="PF02518">
    <property type="entry name" value="HATPase_c"/>
    <property type="match status" value="1"/>
</dbReference>
<dbReference type="InterPro" id="IPR004358">
    <property type="entry name" value="Sig_transdc_His_kin-like_C"/>
</dbReference>
<feature type="transmembrane region" description="Helical" evidence="11">
    <location>
        <begin position="147"/>
        <end position="167"/>
    </location>
</feature>
<keyword evidence="6 11" id="KW-0812">Transmembrane</keyword>
<keyword evidence="7 14" id="KW-0418">Kinase</keyword>
<evidence type="ECO:0000256" key="10">
    <source>
        <dbReference type="ARBA" id="ARBA00023136"/>
    </source>
</evidence>
<keyword evidence="10 11" id="KW-0472">Membrane</keyword>
<dbReference type="PANTHER" id="PTHR45436:SF5">
    <property type="entry name" value="SENSOR HISTIDINE KINASE TRCS"/>
    <property type="match status" value="1"/>
</dbReference>
<evidence type="ECO:0000313" key="15">
    <source>
        <dbReference type="Proteomes" id="UP001200110"/>
    </source>
</evidence>
<dbReference type="Proteomes" id="UP001200110">
    <property type="component" value="Unassembled WGS sequence"/>
</dbReference>
<dbReference type="SUPFAM" id="SSF158472">
    <property type="entry name" value="HAMP domain-like"/>
    <property type="match status" value="1"/>
</dbReference>
<reference evidence="14 15" key="1">
    <citation type="submission" date="2022-01" db="EMBL/GenBank/DDBJ databases">
        <authorList>
            <person name="Huang Y."/>
        </authorList>
    </citation>
    <scope>NUCLEOTIDE SEQUENCE [LARGE SCALE GENOMIC DNA]</scope>
    <source>
        <strain evidence="14 15">HY366</strain>
    </source>
</reference>
<dbReference type="Pfam" id="PF00512">
    <property type="entry name" value="HisKA"/>
    <property type="match status" value="1"/>
</dbReference>
<dbReference type="GO" id="GO:0016301">
    <property type="term" value="F:kinase activity"/>
    <property type="evidence" value="ECO:0007669"/>
    <property type="project" value="UniProtKB-KW"/>
</dbReference>
<evidence type="ECO:0000256" key="2">
    <source>
        <dbReference type="ARBA" id="ARBA00004236"/>
    </source>
</evidence>
<dbReference type="Gene3D" id="1.10.287.130">
    <property type="match status" value="1"/>
</dbReference>
<keyword evidence="15" id="KW-1185">Reference proteome</keyword>
<keyword evidence="5" id="KW-0808">Transferase</keyword>
<keyword evidence="4" id="KW-0597">Phosphoprotein</keyword>
<dbReference type="CDD" id="cd06225">
    <property type="entry name" value="HAMP"/>
    <property type="match status" value="1"/>
</dbReference>
<accession>A0ABS9IS96</accession>
<feature type="domain" description="HAMP" evidence="13">
    <location>
        <begin position="168"/>
        <end position="220"/>
    </location>
</feature>
<dbReference type="Gene3D" id="3.30.565.10">
    <property type="entry name" value="Histidine kinase-like ATPase, C-terminal domain"/>
    <property type="match status" value="1"/>
</dbReference>
<dbReference type="SMART" id="SM00388">
    <property type="entry name" value="HisKA"/>
    <property type="match status" value="1"/>
</dbReference>
<dbReference type="InterPro" id="IPR036097">
    <property type="entry name" value="HisK_dim/P_sf"/>
</dbReference>
<evidence type="ECO:0000256" key="11">
    <source>
        <dbReference type="SAM" id="Phobius"/>
    </source>
</evidence>
<dbReference type="Gene3D" id="6.10.340.10">
    <property type="match status" value="1"/>
</dbReference>
<keyword evidence="8 11" id="KW-1133">Transmembrane helix</keyword>
<evidence type="ECO:0000256" key="8">
    <source>
        <dbReference type="ARBA" id="ARBA00022989"/>
    </source>
</evidence>
<evidence type="ECO:0000256" key="9">
    <source>
        <dbReference type="ARBA" id="ARBA00023012"/>
    </source>
</evidence>
<dbReference type="PROSITE" id="PS50109">
    <property type="entry name" value="HIS_KIN"/>
    <property type="match status" value="1"/>
</dbReference>
<dbReference type="SMART" id="SM00304">
    <property type="entry name" value="HAMP"/>
    <property type="match status" value="1"/>
</dbReference>
<protein>
    <recommendedName>
        <fullName evidence="3">histidine kinase</fullName>
        <ecNumber evidence="3">2.7.13.3</ecNumber>
    </recommendedName>
</protein>
<evidence type="ECO:0000256" key="1">
    <source>
        <dbReference type="ARBA" id="ARBA00000085"/>
    </source>
</evidence>
<dbReference type="EC" id="2.7.13.3" evidence="3"/>
<sequence>MISRLLPSLRARVMLGTVLVVCATALGVGGAITLSARSWAYEDAQNAALAVFTEEMEQTRVDGPSPPDVAVVRDGVVTFDRNDVLSQIPDSVRSSVESSPGVYRFERLPSERVAMGYSRSHGDDRVSYFAVRPLEGVGEKLDRLRTILVASVAGAVVLGIAFGAFVVRTVVRPLRTVESTAKQIAAGDASVRMPSTGVRELHDVTASLNEMLDQKDAVTAVLRDEEQRSTRFVADVSHELRSPLAALVPAAEVLHEELSDDTGVRGRAARLMSEEITALSALVEDLLEMTRRDAGLSDVLAEPVDVHALITDAVRRRGWHDVPVTGSVGGEFSTDPRRLTAIVTNLVGNAVRHGAPPVTVDLERHGTTLTVTVSDHGDGVSVDHLPRVFERLYKVSDARTRTGGAGLGLAIARENARLLGGDVDYRRESGVTSFVVRVERAL</sequence>
<name>A0ABS9IS96_9ACTN</name>
<dbReference type="PANTHER" id="PTHR45436">
    <property type="entry name" value="SENSOR HISTIDINE KINASE YKOH"/>
    <property type="match status" value="1"/>
</dbReference>
<comment type="catalytic activity">
    <reaction evidence="1">
        <text>ATP + protein L-histidine = ADP + protein N-phospho-L-histidine.</text>
        <dbReference type="EC" id="2.7.13.3"/>
    </reaction>
</comment>